<feature type="transmembrane region" description="Helical" evidence="1">
    <location>
        <begin position="40"/>
        <end position="58"/>
    </location>
</feature>
<keyword evidence="1" id="KW-0472">Membrane</keyword>
<feature type="transmembrane region" description="Helical" evidence="1">
    <location>
        <begin position="159"/>
        <end position="177"/>
    </location>
</feature>
<dbReference type="OrthoDB" id="242824at2157"/>
<feature type="transmembrane region" description="Helical" evidence="1">
    <location>
        <begin position="12"/>
        <end position="34"/>
    </location>
</feature>
<dbReference type="EMBL" id="CP058909">
    <property type="protein sequence ID" value="QLH81760.1"/>
    <property type="molecule type" value="Genomic_DNA"/>
</dbReference>
<feature type="transmembrane region" description="Helical" evidence="1">
    <location>
        <begin position="65"/>
        <end position="82"/>
    </location>
</feature>
<dbReference type="GeneID" id="56082729"/>
<keyword evidence="3" id="KW-1185">Reference proteome</keyword>
<gene>
    <name evidence="2" type="ORF">HZS54_09030</name>
</gene>
<feature type="transmembrane region" description="Helical" evidence="1">
    <location>
        <begin position="88"/>
        <end position="109"/>
    </location>
</feature>
<dbReference type="AlphaFoldDB" id="A0A7D5PE58"/>
<dbReference type="RefSeq" id="WP_179922079.1">
    <property type="nucleotide sequence ID" value="NZ_CP058909.1"/>
</dbReference>
<proteinExistence type="predicted"/>
<dbReference type="KEGG" id="hpel:HZS54_09030"/>
<protein>
    <submittedName>
        <fullName evidence="2">Uncharacterized protein</fullName>
    </submittedName>
</protein>
<keyword evidence="1" id="KW-0812">Transmembrane</keyword>
<evidence type="ECO:0000313" key="3">
    <source>
        <dbReference type="Proteomes" id="UP000509346"/>
    </source>
</evidence>
<sequence length="195" mass="19754">MERFGSLRRGGRANAAVAWASVGALVAVAAASALAGDLPWSLLALALAVPVAAPAVAAREPTATVPWAIAVVSAAAAAGPWVGVPAEIAGYLAVAAFATAAVVDLVAFTSVELSRGFAAVSVALTTMAAQAVWTVAQFYSDAWLGTGYLGSKTELQWDLVAATAVAVAAGVAFRWYAERFEDPRSTDRSARSGST</sequence>
<feature type="transmembrane region" description="Helical" evidence="1">
    <location>
        <begin position="116"/>
        <end position="139"/>
    </location>
</feature>
<evidence type="ECO:0000256" key="1">
    <source>
        <dbReference type="SAM" id="Phobius"/>
    </source>
</evidence>
<name>A0A7D5PE58_9EURY</name>
<evidence type="ECO:0000313" key="2">
    <source>
        <dbReference type="EMBL" id="QLH81760.1"/>
    </source>
</evidence>
<reference evidence="2 3" key="1">
    <citation type="submission" date="2020-07" db="EMBL/GenBank/DDBJ databases">
        <title>Halosimplex litoreum sp. nov. and Halosimplex rubrum sp. nov., isolated from different salt environments.</title>
        <authorList>
            <person name="Cui H."/>
        </authorList>
    </citation>
    <scope>NUCLEOTIDE SEQUENCE [LARGE SCALE GENOMIC DNA]</scope>
    <source>
        <strain evidence="2 3">R2</strain>
    </source>
</reference>
<dbReference type="Proteomes" id="UP000509346">
    <property type="component" value="Chromosome"/>
</dbReference>
<organism evidence="2 3">
    <name type="scientific">Halosimplex pelagicum</name>
    <dbReference type="NCBI Taxonomy" id="869886"/>
    <lineage>
        <taxon>Archaea</taxon>
        <taxon>Methanobacteriati</taxon>
        <taxon>Methanobacteriota</taxon>
        <taxon>Stenosarchaea group</taxon>
        <taxon>Halobacteria</taxon>
        <taxon>Halobacteriales</taxon>
        <taxon>Haloarculaceae</taxon>
        <taxon>Halosimplex</taxon>
    </lineage>
</organism>
<keyword evidence="1" id="KW-1133">Transmembrane helix</keyword>
<accession>A0A7D5PE58</accession>